<dbReference type="Pfam" id="PF14559">
    <property type="entry name" value="TPR_19"/>
    <property type="match status" value="2"/>
</dbReference>
<reference evidence="4 5" key="1">
    <citation type="submission" date="2010-08" db="EMBL/GenBank/DDBJ databases">
        <title>The draft genome of Desulfovibrio fructosovorans JJ.</title>
        <authorList>
            <consortium name="US DOE Joint Genome Institute (JGI-PGF)"/>
            <person name="Lucas S."/>
            <person name="Copeland A."/>
            <person name="Lapidus A."/>
            <person name="Cheng J.-F."/>
            <person name="Bruce D."/>
            <person name="Goodwin L."/>
            <person name="Pitluck S."/>
            <person name="Land M.L."/>
            <person name="Hauser L."/>
            <person name="Chang Y.-J."/>
            <person name="Jeffries C."/>
            <person name="Wall J.D."/>
            <person name="Stahl D.A."/>
            <person name="Arkin A.P."/>
            <person name="Dehal P."/>
            <person name="Stolyar S.M."/>
            <person name="Hazen T.C."/>
            <person name="Woyke T.J."/>
        </authorList>
    </citation>
    <scope>NUCLEOTIDE SEQUENCE [LARGE SCALE GENOMIC DNA]</scope>
    <source>
        <strain evidence="4 5">JJ</strain>
    </source>
</reference>
<organism evidence="4 5">
    <name type="scientific">Solidesulfovibrio fructosivorans JJ]</name>
    <dbReference type="NCBI Taxonomy" id="596151"/>
    <lineage>
        <taxon>Bacteria</taxon>
        <taxon>Pseudomonadati</taxon>
        <taxon>Thermodesulfobacteriota</taxon>
        <taxon>Desulfovibrionia</taxon>
        <taxon>Desulfovibrionales</taxon>
        <taxon>Desulfovibrionaceae</taxon>
        <taxon>Solidesulfovibrio</taxon>
    </lineage>
</organism>
<dbReference type="SUPFAM" id="SSF48452">
    <property type="entry name" value="TPR-like"/>
    <property type="match status" value="1"/>
</dbReference>
<dbReference type="SMART" id="SM00028">
    <property type="entry name" value="TPR"/>
    <property type="match status" value="3"/>
</dbReference>
<feature type="chain" id="PRO_5003147928" description="TPR repeat-containing protein" evidence="3">
    <location>
        <begin position="26"/>
        <end position="220"/>
    </location>
</feature>
<dbReference type="Proteomes" id="UP000006250">
    <property type="component" value="Unassembled WGS sequence"/>
</dbReference>
<evidence type="ECO:0008006" key="6">
    <source>
        <dbReference type="Google" id="ProtNLM"/>
    </source>
</evidence>
<sequence length="220" mass="24874" precursor="true">MNYHVHKARCVFWCTLLAFAGLCFATPSVHALSQDAQSTVPKAPAITQPSGDVPDWQARLELARLLSYVKRYDESLVEYGKVLAEKPELVEAKAEMARVLMWSGRTGEAKAILDAIAPDQLSGEDRLLQADLFAMRKEYGKAESLYRELLQASPENQAIQLRLAEVLSWTKRYAESIKLYEKLVVASPNDVQLRRRYAQTLSWAGKTQDAIREFRRSLGQ</sequence>
<comment type="caution">
    <text evidence="4">The sequence shown here is derived from an EMBL/GenBank/DDBJ whole genome shotgun (WGS) entry which is preliminary data.</text>
</comment>
<protein>
    <recommendedName>
        <fullName evidence="6">TPR repeat-containing protein</fullName>
    </recommendedName>
</protein>
<accession>E1JSV4</accession>
<dbReference type="InterPro" id="IPR011990">
    <property type="entry name" value="TPR-like_helical_dom_sf"/>
</dbReference>
<keyword evidence="3" id="KW-0732">Signal</keyword>
<evidence type="ECO:0000313" key="5">
    <source>
        <dbReference type="Proteomes" id="UP000006250"/>
    </source>
</evidence>
<keyword evidence="1" id="KW-0677">Repeat</keyword>
<gene>
    <name evidence="4" type="ORF">DesfrDRAFT_0693</name>
</gene>
<dbReference type="Gene3D" id="1.25.40.10">
    <property type="entry name" value="Tetratricopeptide repeat domain"/>
    <property type="match status" value="1"/>
</dbReference>
<evidence type="ECO:0000256" key="2">
    <source>
        <dbReference type="ARBA" id="ARBA00022803"/>
    </source>
</evidence>
<dbReference type="PANTHER" id="PTHR45586:SF1">
    <property type="entry name" value="LIPOPOLYSACCHARIDE ASSEMBLY PROTEIN B"/>
    <property type="match status" value="1"/>
</dbReference>
<dbReference type="eggNOG" id="COG0457">
    <property type="taxonomic scope" value="Bacteria"/>
</dbReference>
<evidence type="ECO:0000256" key="1">
    <source>
        <dbReference type="ARBA" id="ARBA00022737"/>
    </source>
</evidence>
<dbReference type="AlphaFoldDB" id="E1JSV4"/>
<dbReference type="InterPro" id="IPR051012">
    <property type="entry name" value="CellSynth/LPSAsmb/PSIAsmb"/>
</dbReference>
<dbReference type="PANTHER" id="PTHR45586">
    <property type="entry name" value="TPR REPEAT-CONTAINING PROTEIN PA4667"/>
    <property type="match status" value="1"/>
</dbReference>
<proteinExistence type="predicted"/>
<name>E1JSV4_SOLFR</name>
<keyword evidence="2" id="KW-0802">TPR repeat</keyword>
<evidence type="ECO:0000256" key="3">
    <source>
        <dbReference type="SAM" id="SignalP"/>
    </source>
</evidence>
<dbReference type="InterPro" id="IPR019734">
    <property type="entry name" value="TPR_rpt"/>
</dbReference>
<keyword evidence="5" id="KW-1185">Reference proteome</keyword>
<dbReference type="EMBL" id="AECZ01000003">
    <property type="protein sequence ID" value="EFL52587.1"/>
    <property type="molecule type" value="Genomic_DNA"/>
</dbReference>
<feature type="signal peptide" evidence="3">
    <location>
        <begin position="1"/>
        <end position="25"/>
    </location>
</feature>
<dbReference type="STRING" id="596151.DesfrDRAFT_0693"/>
<evidence type="ECO:0000313" key="4">
    <source>
        <dbReference type="EMBL" id="EFL52587.1"/>
    </source>
</evidence>